<keyword evidence="10" id="KW-0812">Transmembrane</keyword>
<evidence type="ECO:0000256" key="9">
    <source>
        <dbReference type="SAM" id="MobiDB-lite"/>
    </source>
</evidence>
<keyword evidence="1" id="KW-0121">Carboxypeptidase</keyword>
<sequence length="773" mass="80034">MTHQPPPGSRRAERAQQEGRSRRAPKTRKQARSRRTGQPLSPRQLQWRRARRTLYSLVALGIIGPIVAFMVAYVLVSVPNPADIKNDQVATVFYDDGSTALSTIVPPEGNRTNVTIDQIPLQLRYAVLAAEDRTFYTNPGFSVTGIGRAVLNNVTGGDTQGGSTITQQYVKNALTGNDQTITRKLKELVISTKMARQVSKDDILTAYLNTIYFGRGAYGVAAASQAYFGTSVDKLTVPQAAVLASSIRSPAAYDPATNPGPAQDRWGFVLDGMVGQGWISASDRAALTYPAVQPRTTADTGTATDGPEGLIVSQVKQELAANGITEDQLNKAGLQIVTTVNQQAQQSTVSAVQKTLADQPANLRPASVSVDPRTGAVRAYYGNSQGSGTDFAATWAIQPGSSFKVFALATALKQGVPLSKKFDGSSPQTIAGQKVANSDGENCGSCTLAQALVLSLNTVYYQLTDDVGAKNVVDTAHAAGIPATYVDAKGATVPSLVELPGGRATDGVALGQYGVPPLDMAAAYGTLANDGMQHAPYFVQKVTTSDGRVLLDRTATPNPGTPAIDPAVAQNVISAMEPIAKSSRNHQLAGGRQSAAKTGTAQLKDTGENANGWMIGCTPSLCTASVVTTTGLDGQASAKTSTGQIIYGSGLPSDIWKGTMDGALDGTPNETFPDAPPLNGDASGGQPSTRQAPRRTTEAPPAVTTSEAPAPAPTTTAPTTTAPTTTAPTTTAPTTTAPTTTAPPITTARPAPAPPVGAPPGGSLQPPPPQPAG</sequence>
<feature type="compositionally biased region" description="Low complexity" evidence="9">
    <location>
        <begin position="698"/>
        <end position="750"/>
    </location>
</feature>
<dbReference type="InterPro" id="IPR001264">
    <property type="entry name" value="Glyco_trans_51"/>
</dbReference>
<comment type="catalytic activity">
    <reaction evidence="8">
        <text>[GlcNAc-(1-&gt;4)-Mur2Ac(oyl-L-Ala-gamma-D-Glu-L-Lys-D-Ala-D-Ala)](n)-di-trans,octa-cis-undecaprenyl diphosphate + beta-D-GlcNAc-(1-&gt;4)-Mur2Ac(oyl-L-Ala-gamma-D-Glu-L-Lys-D-Ala-D-Ala)-di-trans,octa-cis-undecaprenyl diphosphate = [GlcNAc-(1-&gt;4)-Mur2Ac(oyl-L-Ala-gamma-D-Glu-L-Lys-D-Ala-D-Ala)](n+1)-di-trans,octa-cis-undecaprenyl diphosphate + di-trans,octa-cis-undecaprenyl diphosphate + H(+)</text>
        <dbReference type="Rhea" id="RHEA:23708"/>
        <dbReference type="Rhea" id="RHEA-COMP:9602"/>
        <dbReference type="Rhea" id="RHEA-COMP:9603"/>
        <dbReference type="ChEBI" id="CHEBI:15378"/>
        <dbReference type="ChEBI" id="CHEBI:58405"/>
        <dbReference type="ChEBI" id="CHEBI:60033"/>
        <dbReference type="ChEBI" id="CHEBI:78435"/>
        <dbReference type="EC" id="2.4.99.28"/>
    </reaction>
</comment>
<dbReference type="SUPFAM" id="SSF56601">
    <property type="entry name" value="beta-lactamase/transpeptidase-like"/>
    <property type="match status" value="1"/>
</dbReference>
<dbReference type="Pfam" id="PF00905">
    <property type="entry name" value="Transpeptidase"/>
    <property type="match status" value="1"/>
</dbReference>
<keyword evidence="10" id="KW-0472">Membrane</keyword>
<name>A0ABY6NZ90_9NOCA</name>
<dbReference type="InterPro" id="IPR001460">
    <property type="entry name" value="PCN-bd_Tpept"/>
</dbReference>
<dbReference type="Gene3D" id="1.10.3810.10">
    <property type="entry name" value="Biosynthetic peptidoglycan transglycosylase-like"/>
    <property type="match status" value="1"/>
</dbReference>
<feature type="domain" description="Glycosyl transferase family 51" evidence="12">
    <location>
        <begin position="107"/>
        <end position="273"/>
    </location>
</feature>
<keyword evidence="5" id="KW-0378">Hydrolase</keyword>
<keyword evidence="4" id="KW-0808">Transferase</keyword>
<keyword evidence="2" id="KW-0645">Protease</keyword>
<feature type="region of interest" description="Disordered" evidence="9">
    <location>
        <begin position="1"/>
        <end position="45"/>
    </location>
</feature>
<dbReference type="Gene3D" id="3.40.710.10">
    <property type="entry name" value="DD-peptidase/beta-lactamase superfamily"/>
    <property type="match status" value="1"/>
</dbReference>
<keyword evidence="10" id="KW-1133">Transmembrane helix</keyword>
<organism evidence="13 14">
    <name type="scientific">Rhodococcus antarcticus</name>
    <dbReference type="NCBI Taxonomy" id="2987751"/>
    <lineage>
        <taxon>Bacteria</taxon>
        <taxon>Bacillati</taxon>
        <taxon>Actinomycetota</taxon>
        <taxon>Actinomycetes</taxon>
        <taxon>Mycobacteriales</taxon>
        <taxon>Nocardiaceae</taxon>
        <taxon>Rhodococcus</taxon>
    </lineage>
</organism>
<evidence type="ECO:0000256" key="2">
    <source>
        <dbReference type="ARBA" id="ARBA00022670"/>
    </source>
</evidence>
<evidence type="ECO:0000256" key="3">
    <source>
        <dbReference type="ARBA" id="ARBA00022676"/>
    </source>
</evidence>
<dbReference type="EMBL" id="CP110615">
    <property type="protein sequence ID" value="UZJ24719.1"/>
    <property type="molecule type" value="Genomic_DNA"/>
</dbReference>
<gene>
    <name evidence="13" type="ORF">RHODO2019_16650</name>
</gene>
<dbReference type="InterPro" id="IPR036950">
    <property type="entry name" value="PBP_transglycosylase"/>
</dbReference>
<dbReference type="InterPro" id="IPR050396">
    <property type="entry name" value="Glycosyltr_51/Transpeptidase"/>
</dbReference>
<evidence type="ECO:0000259" key="12">
    <source>
        <dbReference type="Pfam" id="PF00912"/>
    </source>
</evidence>
<dbReference type="PANTHER" id="PTHR32282">
    <property type="entry name" value="BINDING PROTEIN TRANSPEPTIDASE, PUTATIVE-RELATED"/>
    <property type="match status" value="1"/>
</dbReference>
<dbReference type="SUPFAM" id="SSF53955">
    <property type="entry name" value="Lysozyme-like"/>
    <property type="match status" value="1"/>
</dbReference>
<dbReference type="InterPro" id="IPR023346">
    <property type="entry name" value="Lysozyme-like_dom_sf"/>
</dbReference>
<dbReference type="Proteomes" id="UP001164965">
    <property type="component" value="Chromosome"/>
</dbReference>
<evidence type="ECO:0000256" key="5">
    <source>
        <dbReference type="ARBA" id="ARBA00022801"/>
    </source>
</evidence>
<accession>A0ABY6NZ90</accession>
<evidence type="ECO:0000256" key="7">
    <source>
        <dbReference type="ARBA" id="ARBA00034000"/>
    </source>
</evidence>
<feature type="compositionally biased region" description="Basic and acidic residues" evidence="9">
    <location>
        <begin position="10"/>
        <end position="21"/>
    </location>
</feature>
<proteinExistence type="predicted"/>
<evidence type="ECO:0000256" key="1">
    <source>
        <dbReference type="ARBA" id="ARBA00022645"/>
    </source>
</evidence>
<feature type="region of interest" description="Disordered" evidence="9">
    <location>
        <begin position="658"/>
        <end position="773"/>
    </location>
</feature>
<evidence type="ECO:0000259" key="11">
    <source>
        <dbReference type="Pfam" id="PF00905"/>
    </source>
</evidence>
<keyword evidence="3" id="KW-0328">Glycosyltransferase</keyword>
<reference evidence="13" key="1">
    <citation type="submission" date="2022-10" db="EMBL/GenBank/DDBJ databases">
        <title>Rhodococcus sp.75.</title>
        <authorList>
            <person name="Sun M."/>
        </authorList>
    </citation>
    <scope>NUCLEOTIDE SEQUENCE</scope>
    <source>
        <strain evidence="13">75</strain>
    </source>
</reference>
<keyword evidence="14" id="KW-1185">Reference proteome</keyword>
<feature type="domain" description="Penicillin-binding protein transpeptidase" evidence="11">
    <location>
        <begin position="368"/>
        <end position="636"/>
    </location>
</feature>
<evidence type="ECO:0000256" key="6">
    <source>
        <dbReference type="ARBA" id="ARBA00023268"/>
    </source>
</evidence>
<comment type="catalytic activity">
    <reaction evidence="7">
        <text>Preferential cleavage: (Ac)2-L-Lys-D-Ala-|-D-Ala. Also transpeptidation of peptidyl-alanyl moieties that are N-acyl substituents of D-alanine.</text>
        <dbReference type="EC" id="3.4.16.4"/>
    </reaction>
</comment>
<evidence type="ECO:0000256" key="8">
    <source>
        <dbReference type="ARBA" id="ARBA00049902"/>
    </source>
</evidence>
<dbReference type="RefSeq" id="WP_265382825.1">
    <property type="nucleotide sequence ID" value="NZ_CP110615.1"/>
</dbReference>
<protein>
    <submittedName>
        <fullName evidence="13">Penicillin-binding protein</fullName>
    </submittedName>
</protein>
<keyword evidence="6" id="KW-0511">Multifunctional enzyme</keyword>
<evidence type="ECO:0000313" key="13">
    <source>
        <dbReference type="EMBL" id="UZJ24719.1"/>
    </source>
</evidence>
<feature type="transmembrane region" description="Helical" evidence="10">
    <location>
        <begin position="53"/>
        <end position="76"/>
    </location>
</feature>
<evidence type="ECO:0000256" key="4">
    <source>
        <dbReference type="ARBA" id="ARBA00022679"/>
    </source>
</evidence>
<dbReference type="InterPro" id="IPR012338">
    <property type="entry name" value="Beta-lactam/transpept-like"/>
</dbReference>
<dbReference type="Pfam" id="PF00912">
    <property type="entry name" value="Transgly"/>
    <property type="match status" value="1"/>
</dbReference>
<feature type="compositionally biased region" description="Basic residues" evidence="9">
    <location>
        <begin position="22"/>
        <end position="35"/>
    </location>
</feature>
<evidence type="ECO:0000313" key="14">
    <source>
        <dbReference type="Proteomes" id="UP001164965"/>
    </source>
</evidence>
<dbReference type="PANTHER" id="PTHR32282:SF34">
    <property type="entry name" value="PENICILLIN-BINDING PROTEIN 1A"/>
    <property type="match status" value="1"/>
</dbReference>
<evidence type="ECO:0000256" key="10">
    <source>
        <dbReference type="SAM" id="Phobius"/>
    </source>
</evidence>